<dbReference type="InterPro" id="IPR036526">
    <property type="entry name" value="C-N_Hydrolase_sf"/>
</dbReference>
<dbReference type="GO" id="GO:0106008">
    <property type="term" value="F:2-oxoglutaramate amidase activity"/>
    <property type="evidence" value="ECO:0007669"/>
    <property type="project" value="TreeGrafter"/>
</dbReference>
<sequence length="303" mass="35158">MRDDFCLSDSSSDSAFNIVKVIFIALTKSSKKITIKNKRCCIMKKDIKVGIFQLDSSFERLDENIEFIKNIVQETMDEVDLFVLGELFNTGYEMDKIKNRAKNFKDVLKEFKTLTKETSTAFVCGSFGEIENSNLYNTSYFISCGNVLEKYRKIHLFSLTGEDKHFSSGSSIKTFSFLGWDIGLSICYDLRFPEMYRVMREDGIDLILLPANWPVIRKDHWLTLSKARAIENQVYMVSINRTGNDNNIDFGGNSVVYSPWGEKLLQMDKSQRFDIIKMSKEVINETRSKLDSFLDRRKDLYKF</sequence>
<dbReference type="PANTHER" id="PTHR47799:SF1">
    <property type="entry name" value="OMEGA-AMIDASE YAFV"/>
    <property type="match status" value="1"/>
</dbReference>
<comment type="caution">
    <text evidence="4">The sequence shown here is derived from an EMBL/GenBank/DDBJ whole genome shotgun (WGS) entry which is preliminary data.</text>
</comment>
<protein>
    <recommendedName>
        <fullName evidence="3">CN hydrolase domain-containing protein</fullName>
    </recommendedName>
</protein>
<keyword evidence="5" id="KW-1185">Reference proteome</keyword>
<evidence type="ECO:0000313" key="5">
    <source>
        <dbReference type="Proteomes" id="UP000324143"/>
    </source>
</evidence>
<evidence type="ECO:0000256" key="1">
    <source>
        <dbReference type="ARBA" id="ARBA00010613"/>
    </source>
</evidence>
<accession>A0A5D0MI09</accession>
<reference evidence="4" key="1">
    <citation type="submission" date="2019-08" db="EMBL/GenBank/DDBJ databases">
        <title>Genomic characterization of a novel candidate phylum (ARYD3) from a high temperature, high salinity tertiary oil reservoir in north central Oklahoma, USA.</title>
        <authorList>
            <person name="Youssef N.H."/>
            <person name="Yadav A."/>
            <person name="Elshahed M.S."/>
        </authorList>
    </citation>
    <scope>NUCLEOTIDE SEQUENCE [LARGE SCALE GENOMIC DNA]</scope>
    <source>
        <strain evidence="4">ARYD3</strain>
    </source>
</reference>
<dbReference type="GO" id="GO:0050152">
    <property type="term" value="F:omega-amidase activity"/>
    <property type="evidence" value="ECO:0007669"/>
    <property type="project" value="TreeGrafter"/>
</dbReference>
<name>A0A5D0MI09_9BACT</name>
<dbReference type="EMBL" id="VSIX01000054">
    <property type="protein sequence ID" value="TYB31141.1"/>
    <property type="molecule type" value="Genomic_DNA"/>
</dbReference>
<dbReference type="InterPro" id="IPR001110">
    <property type="entry name" value="UPF0012_CS"/>
</dbReference>
<evidence type="ECO:0000256" key="2">
    <source>
        <dbReference type="SAM" id="Coils"/>
    </source>
</evidence>
<dbReference type="Proteomes" id="UP000324143">
    <property type="component" value="Unassembled WGS sequence"/>
</dbReference>
<proteinExistence type="inferred from homology"/>
<dbReference type="PROSITE" id="PS01227">
    <property type="entry name" value="UPF0012"/>
    <property type="match status" value="1"/>
</dbReference>
<keyword evidence="2" id="KW-0175">Coiled coil</keyword>
<evidence type="ECO:0000313" key="4">
    <source>
        <dbReference type="EMBL" id="TYB31141.1"/>
    </source>
</evidence>
<comment type="similarity">
    <text evidence="1">Belongs to the carbon-nitrogen hydrolase superfamily. NIT1/NIT2 family.</text>
</comment>
<feature type="coiled-coil region" evidence="2">
    <location>
        <begin position="58"/>
        <end position="114"/>
    </location>
</feature>
<organism evidence="4 5">
    <name type="scientific">Candidatus Mcinerneyibacterium aminivorans</name>
    <dbReference type="NCBI Taxonomy" id="2703815"/>
    <lineage>
        <taxon>Bacteria</taxon>
        <taxon>Candidatus Macinerneyibacteriota</taxon>
        <taxon>Candidatus Mcinerneyibacteria</taxon>
        <taxon>Candidatus Mcinerneyibacteriales</taxon>
        <taxon>Candidatus Mcinerneyibacteriaceae</taxon>
        <taxon>Candidatus Mcinerneyibacterium</taxon>
    </lineage>
</organism>
<evidence type="ECO:0000259" key="3">
    <source>
        <dbReference type="PROSITE" id="PS50263"/>
    </source>
</evidence>
<dbReference type="AlphaFoldDB" id="A0A5D0MI09"/>
<gene>
    <name evidence="4" type="ORF">FXF47_05750</name>
</gene>
<dbReference type="InterPro" id="IPR003010">
    <property type="entry name" value="C-N_Hydrolase"/>
</dbReference>
<dbReference type="SUPFAM" id="SSF56317">
    <property type="entry name" value="Carbon-nitrogen hydrolase"/>
    <property type="match status" value="1"/>
</dbReference>
<dbReference type="Gene3D" id="3.60.110.10">
    <property type="entry name" value="Carbon-nitrogen hydrolase"/>
    <property type="match status" value="1"/>
</dbReference>
<dbReference type="PROSITE" id="PS50263">
    <property type="entry name" value="CN_HYDROLASE"/>
    <property type="match status" value="1"/>
</dbReference>
<feature type="domain" description="CN hydrolase" evidence="3">
    <location>
        <begin position="47"/>
        <end position="292"/>
    </location>
</feature>
<dbReference type="InterPro" id="IPR052737">
    <property type="entry name" value="Omega-amidase_YafV"/>
</dbReference>
<dbReference type="Pfam" id="PF00795">
    <property type="entry name" value="CN_hydrolase"/>
    <property type="match status" value="1"/>
</dbReference>
<dbReference type="PANTHER" id="PTHR47799">
    <property type="entry name" value="OMEGA-AMIDASE YAFV"/>
    <property type="match status" value="1"/>
</dbReference>